<dbReference type="EMBL" id="CP101185">
    <property type="protein sequence ID" value="UYV98468.1"/>
    <property type="molecule type" value="Genomic_DNA"/>
</dbReference>
<gene>
    <name evidence="1" type="ORF">NL394_04360</name>
</gene>
<keyword evidence="2" id="KW-1185">Reference proteome</keyword>
<evidence type="ECO:0000313" key="2">
    <source>
        <dbReference type="Proteomes" id="UP001163293"/>
    </source>
</evidence>
<organism evidence="1 2">
    <name type="scientific">Paenarthrobacter ureafaciens</name>
    <dbReference type="NCBI Taxonomy" id="37931"/>
    <lineage>
        <taxon>Bacteria</taxon>
        <taxon>Bacillati</taxon>
        <taxon>Actinomycetota</taxon>
        <taxon>Actinomycetes</taxon>
        <taxon>Micrococcales</taxon>
        <taxon>Micrococcaceae</taxon>
        <taxon>Paenarthrobacter</taxon>
    </lineage>
</organism>
<protein>
    <submittedName>
        <fullName evidence="1">Uncharacterized protein</fullName>
    </submittedName>
</protein>
<dbReference type="Proteomes" id="UP001163293">
    <property type="component" value="Chromosome"/>
</dbReference>
<reference evidence="1" key="1">
    <citation type="submission" date="2022-07" db="EMBL/GenBank/DDBJ databases">
        <authorList>
            <person name="Wu T."/>
        </authorList>
    </citation>
    <scope>NUCLEOTIDE SEQUENCE</scope>
    <source>
        <strain evidence="1">SD-1</strain>
    </source>
</reference>
<name>A0AAX3EKF6_PAEUR</name>
<dbReference type="RefSeq" id="WP_139126803.1">
    <property type="nucleotide sequence ID" value="NZ_CP043010.1"/>
</dbReference>
<sequence>MLDKELRAFLQTALGVWEGPARASDTFARRQGFEDAAAFTTWRRALMVQLEADADLSPTETGRMLPIARIAVFDDYYGAGWEWALVTPYSQDEAEKLLQQAEAQV</sequence>
<evidence type="ECO:0000313" key="1">
    <source>
        <dbReference type="EMBL" id="UYV98468.1"/>
    </source>
</evidence>
<proteinExistence type="predicted"/>
<accession>A0AAX3EKF6</accession>
<dbReference type="AlphaFoldDB" id="A0AAX3EKF6"/>